<dbReference type="RefSeq" id="WP_034557263.1">
    <property type="nucleotide sequence ID" value="NZ_FZML01000017.1"/>
</dbReference>
<dbReference type="GO" id="GO:0003677">
    <property type="term" value="F:DNA binding"/>
    <property type="evidence" value="ECO:0007669"/>
    <property type="project" value="InterPro"/>
</dbReference>
<dbReference type="InterPro" id="IPR001387">
    <property type="entry name" value="Cro/C1-type_HTH"/>
</dbReference>
<gene>
    <name evidence="3" type="ORF">LS73_007860</name>
    <name evidence="2" type="ORF">NCTC12714_00210</name>
</gene>
<dbReference type="CDD" id="cd00093">
    <property type="entry name" value="HTH_XRE"/>
    <property type="match status" value="1"/>
</dbReference>
<dbReference type="EMBL" id="JRPD02000021">
    <property type="protein sequence ID" value="TLD99010.1"/>
    <property type="molecule type" value="Genomic_DNA"/>
</dbReference>
<keyword evidence="5" id="KW-1185">Reference proteome</keyword>
<reference evidence="2 5" key="2">
    <citation type="submission" date="2018-06" db="EMBL/GenBank/DDBJ databases">
        <authorList>
            <consortium name="Pathogen Informatics"/>
            <person name="Doyle S."/>
        </authorList>
    </citation>
    <scope>NUCLEOTIDE SEQUENCE [LARGE SCALE GENOMIC DNA]</scope>
    <source>
        <strain evidence="2 5">NCTC12714</strain>
    </source>
</reference>
<dbReference type="Pfam" id="PF01381">
    <property type="entry name" value="HTH_3"/>
    <property type="match status" value="1"/>
</dbReference>
<evidence type="ECO:0000313" key="4">
    <source>
        <dbReference type="Proteomes" id="UP000029922"/>
    </source>
</evidence>
<organism evidence="2 5">
    <name type="scientific">Helicobacter muridarum</name>
    <dbReference type="NCBI Taxonomy" id="216"/>
    <lineage>
        <taxon>Bacteria</taxon>
        <taxon>Pseudomonadati</taxon>
        <taxon>Campylobacterota</taxon>
        <taxon>Epsilonproteobacteria</taxon>
        <taxon>Campylobacterales</taxon>
        <taxon>Helicobacteraceae</taxon>
        <taxon>Helicobacter</taxon>
    </lineage>
</organism>
<protein>
    <submittedName>
        <fullName evidence="2">Helix-turn-helix</fullName>
    </submittedName>
    <submittedName>
        <fullName evidence="3">XRE family transcriptional regulator</fullName>
    </submittedName>
</protein>
<accession>A0A099TZM6</accession>
<feature type="domain" description="HTH cro/C1-type" evidence="1">
    <location>
        <begin position="13"/>
        <end position="59"/>
    </location>
</feature>
<dbReference type="OrthoDB" id="3831186at2"/>
<evidence type="ECO:0000259" key="1">
    <source>
        <dbReference type="PROSITE" id="PS50943"/>
    </source>
</evidence>
<dbReference type="EMBL" id="UGJE01000002">
    <property type="protein sequence ID" value="STQ85425.1"/>
    <property type="molecule type" value="Genomic_DNA"/>
</dbReference>
<dbReference type="SUPFAM" id="SSF47413">
    <property type="entry name" value="lambda repressor-like DNA-binding domains"/>
    <property type="match status" value="1"/>
</dbReference>
<reference evidence="3 4" key="1">
    <citation type="journal article" date="2014" name="Genome Announc.">
        <title>Draft genome sequences of eight enterohepatic helicobacter species isolated from both laboratory and wild rodents.</title>
        <authorList>
            <person name="Sheh A."/>
            <person name="Shen Z."/>
            <person name="Fox J.G."/>
        </authorList>
    </citation>
    <scope>NUCLEOTIDE SEQUENCE [LARGE SCALE GENOMIC DNA]</scope>
    <source>
        <strain evidence="3 4">ST1</strain>
    </source>
</reference>
<evidence type="ECO:0000313" key="3">
    <source>
        <dbReference type="EMBL" id="TLD99010.1"/>
    </source>
</evidence>
<dbReference type="AlphaFoldDB" id="A0A099TZM6"/>
<evidence type="ECO:0000313" key="5">
    <source>
        <dbReference type="Proteomes" id="UP000255139"/>
    </source>
</evidence>
<dbReference type="Proteomes" id="UP000029922">
    <property type="component" value="Unassembled WGS sequence"/>
</dbReference>
<dbReference type="Gene3D" id="1.10.260.40">
    <property type="entry name" value="lambda repressor-like DNA-binding domains"/>
    <property type="match status" value="1"/>
</dbReference>
<dbReference type="InterPro" id="IPR010982">
    <property type="entry name" value="Lambda_DNA-bd_dom_sf"/>
</dbReference>
<dbReference type="PROSITE" id="PS50943">
    <property type="entry name" value="HTH_CROC1"/>
    <property type="match status" value="1"/>
</dbReference>
<dbReference type="SMART" id="SM00530">
    <property type="entry name" value="HTH_XRE"/>
    <property type="match status" value="1"/>
</dbReference>
<dbReference type="Proteomes" id="UP000255139">
    <property type="component" value="Unassembled WGS sequence"/>
</dbReference>
<sequence>MIPMNRWYNGKSGLSQKAFVDSLGVSFRTIQNYEYGVTSPSYDFLQNLSKKYNVSMMFLVGKGEND</sequence>
<proteinExistence type="predicted"/>
<evidence type="ECO:0000313" key="2">
    <source>
        <dbReference type="EMBL" id="STQ85425.1"/>
    </source>
</evidence>
<name>A0A099TZM6_9HELI</name>